<dbReference type="GO" id="GO:0016757">
    <property type="term" value="F:glycosyltransferase activity"/>
    <property type="evidence" value="ECO:0007669"/>
    <property type="project" value="UniProtKB-KW"/>
</dbReference>
<reference evidence="1 2" key="1">
    <citation type="journal article" date="2019" name="Gigascience">
        <title>Whole-genome sequence of the oriental lung fluke Paragonimus westermani.</title>
        <authorList>
            <person name="Oey H."/>
            <person name="Zakrzewski M."/>
            <person name="Narain K."/>
            <person name="Devi K.R."/>
            <person name="Agatsuma T."/>
            <person name="Nawaratna S."/>
            <person name="Gobert G.N."/>
            <person name="Jones M.K."/>
            <person name="Ragan M.A."/>
            <person name="McManus D.P."/>
            <person name="Krause L."/>
        </authorList>
    </citation>
    <scope>NUCLEOTIDE SEQUENCE [LARGE SCALE GENOMIC DNA]</scope>
    <source>
        <strain evidence="1 2">IND2009</strain>
    </source>
</reference>
<evidence type="ECO:0000313" key="2">
    <source>
        <dbReference type="Proteomes" id="UP000324629"/>
    </source>
</evidence>
<evidence type="ECO:0000313" key="1">
    <source>
        <dbReference type="EMBL" id="KAA3670935.1"/>
    </source>
</evidence>
<gene>
    <name evidence="1" type="ORF">DEA37_0007551</name>
</gene>
<sequence length="408" mass="46519">MENSVGSWLLQLHSYDNPTAYEECWPYQQLSHIYDDNSSESYWFPCSHSPKLLRSSTFGLVLSTNRLIADDSGPAVFSWQLQLLFCLQAGTIPLVVGEGPFPYPKAISADTWEQAIIRINLRHTEQLIRQINAISLAQLARLRYNLLRSSTFGLVLSTNRLIADDSGPAVFSWQLQLLFCLQAGTIPLVVGEGPFPYPKAISADTWEQAIIRINLRHTEQLIRQINAISLAQLARLRYNGELIFQRHFRDDGTHLSTLLLEVSRRYGFTQPVAPSWSTMLVKELHSHNVTYPMFSQNERQDLDCQLNGERRVCSVDLLPRQIAMGSSDLLKMNPFWTYPSTPWDTIVDEVNKNLVMLYYNRWDVLLDSLNALKGVAHLHSVIIVWNHPVGPSPEVTFPKLPFPMKVND</sequence>
<proteinExistence type="predicted"/>
<name>A0A5J4N5Y8_9TREM</name>
<protein>
    <submittedName>
        <fullName evidence="1">Alpha-1,4-N-acetylglucosaminyltransferase EXTL3</fullName>
    </submittedName>
</protein>
<keyword evidence="2" id="KW-1185">Reference proteome</keyword>
<accession>A0A5J4N5Y8</accession>
<dbReference type="AlphaFoldDB" id="A0A5J4N5Y8"/>
<dbReference type="EMBL" id="QNGE01007756">
    <property type="protein sequence ID" value="KAA3670935.1"/>
    <property type="molecule type" value="Genomic_DNA"/>
</dbReference>
<dbReference type="Proteomes" id="UP000324629">
    <property type="component" value="Unassembled WGS sequence"/>
</dbReference>
<organism evidence="1 2">
    <name type="scientific">Paragonimus westermani</name>
    <dbReference type="NCBI Taxonomy" id="34504"/>
    <lineage>
        <taxon>Eukaryota</taxon>
        <taxon>Metazoa</taxon>
        <taxon>Spiralia</taxon>
        <taxon>Lophotrochozoa</taxon>
        <taxon>Platyhelminthes</taxon>
        <taxon>Trematoda</taxon>
        <taxon>Digenea</taxon>
        <taxon>Plagiorchiida</taxon>
        <taxon>Troglotremata</taxon>
        <taxon>Troglotrematidae</taxon>
        <taxon>Paragonimus</taxon>
    </lineage>
</organism>
<keyword evidence="1" id="KW-0328">Glycosyltransferase</keyword>
<keyword evidence="1" id="KW-0808">Transferase</keyword>
<comment type="caution">
    <text evidence="1">The sequence shown here is derived from an EMBL/GenBank/DDBJ whole genome shotgun (WGS) entry which is preliminary data.</text>
</comment>